<reference evidence="2 3" key="1">
    <citation type="submission" date="2016-12" db="EMBL/GenBank/DDBJ databases">
        <title>The genomes of Aspergillus section Nigri reveals drivers in fungal speciation.</title>
        <authorList>
            <consortium name="DOE Joint Genome Institute"/>
            <person name="Vesth T.C."/>
            <person name="Nybo J."/>
            <person name="Theobald S."/>
            <person name="Brandl J."/>
            <person name="Frisvad J.C."/>
            <person name="Nielsen K.F."/>
            <person name="Lyhne E.K."/>
            <person name="Kogle M.E."/>
            <person name="Kuo A."/>
            <person name="Riley R."/>
            <person name="Clum A."/>
            <person name="Nolan M."/>
            <person name="Lipzen A."/>
            <person name="Salamov A."/>
            <person name="Henrissat B."/>
            <person name="Wiebenga A."/>
            <person name="De Vries R.P."/>
            <person name="Grigoriev I.V."/>
            <person name="Mortensen U.H."/>
            <person name="Andersen M.R."/>
            <person name="Baker S.E."/>
        </authorList>
    </citation>
    <scope>NUCLEOTIDE SEQUENCE [LARGE SCALE GENOMIC DNA]</scope>
    <source>
        <strain evidence="2 3">JOP 1030-1</strain>
    </source>
</reference>
<organism evidence="2 3">
    <name type="scientific">Aspergillus saccharolyticus JOP 1030-1</name>
    <dbReference type="NCBI Taxonomy" id="1450539"/>
    <lineage>
        <taxon>Eukaryota</taxon>
        <taxon>Fungi</taxon>
        <taxon>Dikarya</taxon>
        <taxon>Ascomycota</taxon>
        <taxon>Pezizomycotina</taxon>
        <taxon>Eurotiomycetes</taxon>
        <taxon>Eurotiomycetidae</taxon>
        <taxon>Eurotiales</taxon>
        <taxon>Aspergillaceae</taxon>
        <taxon>Aspergillus</taxon>
        <taxon>Aspergillus subgen. Circumdati</taxon>
    </lineage>
</organism>
<dbReference type="AlphaFoldDB" id="A0A318ZDT1"/>
<feature type="region of interest" description="Disordered" evidence="1">
    <location>
        <begin position="21"/>
        <end position="66"/>
    </location>
</feature>
<evidence type="ECO:0000313" key="2">
    <source>
        <dbReference type="EMBL" id="PYH45676.1"/>
    </source>
</evidence>
<dbReference type="RefSeq" id="XP_025431658.1">
    <property type="nucleotide sequence ID" value="XM_025576286.1"/>
</dbReference>
<dbReference type="Proteomes" id="UP000248349">
    <property type="component" value="Unassembled WGS sequence"/>
</dbReference>
<evidence type="ECO:0000256" key="1">
    <source>
        <dbReference type="SAM" id="MobiDB-lite"/>
    </source>
</evidence>
<evidence type="ECO:0000313" key="3">
    <source>
        <dbReference type="Proteomes" id="UP000248349"/>
    </source>
</evidence>
<accession>A0A318ZDT1</accession>
<keyword evidence="3" id="KW-1185">Reference proteome</keyword>
<dbReference type="GeneID" id="37077515"/>
<feature type="compositionally biased region" description="Polar residues" evidence="1">
    <location>
        <begin position="50"/>
        <end position="61"/>
    </location>
</feature>
<proteinExistence type="predicted"/>
<gene>
    <name evidence="2" type="ORF">BP01DRAFT_36364</name>
</gene>
<sequence length="237" mass="26407">MPQLSPRYAAGRRMQTAIRMESHGAVAEAEGRAKSNGFDTKESVLLAPSTGRQVVGSQSEPCSEANDSKWSWSAAYPTKISTDPKDSSDYSLHRPRSSSSLLRLIESHDYIFSCCRISWRVANGKESERNRRGRKQCPDSWRLVCKPSCQLVSCGLGPTQDSTLQVLRRWSIASLGPLARQVSTTPVTRIPHRSTTTVLGYLAGICRRLSQGAELRRALFNQPTDDLARQSRRVRSR</sequence>
<dbReference type="EMBL" id="KZ821230">
    <property type="protein sequence ID" value="PYH45676.1"/>
    <property type="molecule type" value="Genomic_DNA"/>
</dbReference>
<protein>
    <submittedName>
        <fullName evidence="2">Uncharacterized protein</fullName>
    </submittedName>
</protein>
<name>A0A318ZDT1_9EURO</name>